<proteinExistence type="predicted"/>
<organism evidence="1">
    <name type="scientific">viral metagenome</name>
    <dbReference type="NCBI Taxonomy" id="1070528"/>
    <lineage>
        <taxon>unclassified sequences</taxon>
        <taxon>metagenomes</taxon>
        <taxon>organismal metagenomes</taxon>
    </lineage>
</organism>
<dbReference type="AlphaFoldDB" id="A0A6C0J094"/>
<accession>A0A6C0J094</accession>
<evidence type="ECO:0000313" key="1">
    <source>
        <dbReference type="EMBL" id="QHT99048.1"/>
    </source>
</evidence>
<reference evidence="1" key="1">
    <citation type="journal article" date="2020" name="Nature">
        <title>Giant virus diversity and host interactions through global metagenomics.</title>
        <authorList>
            <person name="Schulz F."/>
            <person name="Roux S."/>
            <person name="Paez-Espino D."/>
            <person name="Jungbluth S."/>
            <person name="Walsh D.A."/>
            <person name="Denef V.J."/>
            <person name="McMahon K.D."/>
            <person name="Konstantinidis K.T."/>
            <person name="Eloe-Fadrosh E.A."/>
            <person name="Kyrpides N.C."/>
            <person name="Woyke T."/>
        </authorList>
    </citation>
    <scope>NUCLEOTIDE SEQUENCE</scope>
    <source>
        <strain evidence="1">GVMAG-M-3300025695-21</strain>
    </source>
</reference>
<dbReference type="GO" id="GO:0009307">
    <property type="term" value="P:DNA restriction-modification system"/>
    <property type="evidence" value="ECO:0007669"/>
    <property type="project" value="InterPro"/>
</dbReference>
<name>A0A6C0J094_9ZZZZ</name>
<dbReference type="EMBL" id="MN740300">
    <property type="protein sequence ID" value="QHT99048.1"/>
    <property type="molecule type" value="Genomic_DNA"/>
</dbReference>
<dbReference type="InterPro" id="IPR019057">
    <property type="entry name" value="Restrct_endonuc_II_Eco47II"/>
</dbReference>
<dbReference type="Pfam" id="PF09553">
    <property type="entry name" value="RE_Eco47II"/>
    <property type="match status" value="1"/>
</dbReference>
<protein>
    <submittedName>
        <fullName evidence="1">Uncharacterized protein</fullName>
    </submittedName>
</protein>
<dbReference type="GO" id="GO:0009036">
    <property type="term" value="F:type II site-specific deoxyribonuclease activity"/>
    <property type="evidence" value="ECO:0007669"/>
    <property type="project" value="InterPro"/>
</dbReference>
<dbReference type="GO" id="GO:0003677">
    <property type="term" value="F:DNA binding"/>
    <property type="evidence" value="ECO:0007669"/>
    <property type="project" value="InterPro"/>
</dbReference>
<sequence length="187" mass="21792">MSSKFDLTKYLEKIDDIIKNILKKSVKNKLTYDILDTKKTIKYKIISLKEKQRLMKIGLIWQEVLGNYDKYEDLGIGHETGLDIISRSKKIIIELKNRTNTDNASSKKANLDKLAKFKKLHPEYTCIYGNINDTTELKTDMGNIKDIIHDGVEIKHYIGMALIRMILEENTDLIINFMKECIDKYLD</sequence>